<keyword evidence="3" id="KW-1185">Reference proteome</keyword>
<feature type="compositionally biased region" description="Low complexity" evidence="1">
    <location>
        <begin position="54"/>
        <end position="70"/>
    </location>
</feature>
<sequence length="107" mass="11256">MDRNRRRVAIGVFATLGDAESVVVRLTALGITHFERLPASADQAAADPDRKASDQSLGVSSQSNSPSSNAVSLRIYLNTPDEEQLVAATLLASAARSVLLHDVDPAA</sequence>
<dbReference type="Proteomes" id="UP000315364">
    <property type="component" value="Chromosome"/>
</dbReference>
<evidence type="ECO:0000256" key="1">
    <source>
        <dbReference type="SAM" id="MobiDB-lite"/>
    </source>
</evidence>
<dbReference type="OrthoDB" id="7950875at2"/>
<reference evidence="2 3" key="1">
    <citation type="submission" date="2019-07" db="EMBL/GenBank/DDBJ databases">
        <title>Full genome sequence of Devosia sp. Gsoil 520.</title>
        <authorList>
            <person name="Im W.-T."/>
        </authorList>
    </citation>
    <scope>NUCLEOTIDE SEQUENCE [LARGE SCALE GENOMIC DNA]</scope>
    <source>
        <strain evidence="2 3">Gsoil 520</strain>
    </source>
</reference>
<dbReference type="RefSeq" id="WP_146290829.1">
    <property type="nucleotide sequence ID" value="NZ_CP042304.1"/>
</dbReference>
<feature type="region of interest" description="Disordered" evidence="1">
    <location>
        <begin position="40"/>
        <end position="70"/>
    </location>
</feature>
<gene>
    <name evidence="2" type="ORF">FPZ08_15450</name>
</gene>
<evidence type="ECO:0000313" key="3">
    <source>
        <dbReference type="Proteomes" id="UP000315364"/>
    </source>
</evidence>
<organism evidence="2 3">
    <name type="scientific">Devosia ginsengisoli</name>
    <dbReference type="NCBI Taxonomy" id="400770"/>
    <lineage>
        <taxon>Bacteria</taxon>
        <taxon>Pseudomonadati</taxon>
        <taxon>Pseudomonadota</taxon>
        <taxon>Alphaproteobacteria</taxon>
        <taxon>Hyphomicrobiales</taxon>
        <taxon>Devosiaceae</taxon>
        <taxon>Devosia</taxon>
    </lineage>
</organism>
<dbReference type="EMBL" id="CP042304">
    <property type="protein sequence ID" value="QDZ12015.1"/>
    <property type="molecule type" value="Genomic_DNA"/>
</dbReference>
<accession>A0A5B8LWR3</accession>
<dbReference type="AlphaFoldDB" id="A0A5B8LWR3"/>
<protein>
    <recommendedName>
        <fullName evidence="4">DUF3341 domain-containing protein</fullName>
    </recommendedName>
</protein>
<evidence type="ECO:0008006" key="4">
    <source>
        <dbReference type="Google" id="ProtNLM"/>
    </source>
</evidence>
<name>A0A5B8LWR3_9HYPH</name>
<evidence type="ECO:0000313" key="2">
    <source>
        <dbReference type="EMBL" id="QDZ12015.1"/>
    </source>
</evidence>
<proteinExistence type="predicted"/>
<dbReference type="KEGG" id="dea:FPZ08_15450"/>